<organism evidence="1 2">
    <name type="scientific">Hepatospora eriocheir</name>
    <dbReference type="NCBI Taxonomy" id="1081669"/>
    <lineage>
        <taxon>Eukaryota</taxon>
        <taxon>Fungi</taxon>
        <taxon>Fungi incertae sedis</taxon>
        <taxon>Microsporidia</taxon>
        <taxon>Hepatosporidae</taxon>
        <taxon>Hepatospora</taxon>
    </lineage>
</organism>
<keyword evidence="2" id="KW-1185">Reference proteome</keyword>
<gene>
    <name evidence="1" type="ORF">HERIO_1006</name>
</gene>
<dbReference type="VEuPathDB" id="MicrosporidiaDB:HERIO_1006"/>
<reference evidence="1 2" key="1">
    <citation type="journal article" date="2017" name="Environ. Microbiol.">
        <title>Decay of the glycolytic pathway and adaptation to intranuclear parasitism within Enterocytozoonidae microsporidia.</title>
        <authorList>
            <person name="Wiredu Boakye D."/>
            <person name="Jaroenlak P."/>
            <person name="Prachumwat A."/>
            <person name="Williams T.A."/>
            <person name="Bateman K.S."/>
            <person name="Itsathitphaisarn O."/>
            <person name="Sritunyalucksana K."/>
            <person name="Paszkiewicz K.H."/>
            <person name="Moore K.A."/>
            <person name="Stentiford G.D."/>
            <person name="Williams B.A."/>
        </authorList>
    </citation>
    <scope>NUCLEOTIDE SEQUENCE [LARGE SCALE GENOMIC DNA]</scope>
    <source>
        <strain evidence="1 2">GB1</strain>
    </source>
</reference>
<protein>
    <submittedName>
        <fullName evidence="1">Uncharacterized protein</fullName>
    </submittedName>
</protein>
<dbReference type="EMBL" id="LVKB01000041">
    <property type="protein sequence ID" value="ORD97108.1"/>
    <property type="molecule type" value="Genomic_DNA"/>
</dbReference>
<name>A0A1X0QBH3_9MICR</name>
<evidence type="ECO:0000313" key="1">
    <source>
        <dbReference type="EMBL" id="ORD97108.1"/>
    </source>
</evidence>
<dbReference type="Proteomes" id="UP000192356">
    <property type="component" value="Unassembled WGS sequence"/>
</dbReference>
<dbReference type="AlphaFoldDB" id="A0A1X0QBH3"/>
<proteinExistence type="predicted"/>
<sequence>MQYSEILDAINDNNSFLTFLESIGAIKPIVERQCGFCGSQRLSLRIRKRVDTHFFLWCKSCRKEKSLFANTFFCYEEGIHDL</sequence>
<accession>A0A1X0QBH3</accession>
<evidence type="ECO:0000313" key="2">
    <source>
        <dbReference type="Proteomes" id="UP000192356"/>
    </source>
</evidence>
<comment type="caution">
    <text evidence="1">The sequence shown here is derived from an EMBL/GenBank/DDBJ whole genome shotgun (WGS) entry which is preliminary data.</text>
</comment>